<proteinExistence type="predicted"/>
<evidence type="ECO:0000313" key="2">
    <source>
        <dbReference type="Proteomes" id="UP000279422"/>
    </source>
</evidence>
<name>A0A497E3M2_UNCAE</name>
<dbReference type="EMBL" id="QMPZ01000060">
    <property type="protein sequence ID" value="RLE09142.1"/>
    <property type="molecule type" value="Genomic_DNA"/>
</dbReference>
<gene>
    <name evidence="1" type="ORF">DRJ00_04925</name>
</gene>
<accession>A0A497E3M2</accession>
<protein>
    <submittedName>
        <fullName evidence="1">Uncharacterized protein</fullName>
    </submittedName>
</protein>
<organism evidence="1 2">
    <name type="scientific">Aerophobetes bacterium</name>
    <dbReference type="NCBI Taxonomy" id="2030807"/>
    <lineage>
        <taxon>Bacteria</taxon>
        <taxon>Candidatus Aerophobota</taxon>
    </lineage>
</organism>
<reference evidence="1 2" key="1">
    <citation type="submission" date="2018-06" db="EMBL/GenBank/DDBJ databases">
        <title>Extensive metabolic versatility and redundancy in microbially diverse, dynamic hydrothermal sediments.</title>
        <authorList>
            <person name="Dombrowski N."/>
            <person name="Teske A."/>
            <person name="Baker B.J."/>
        </authorList>
    </citation>
    <scope>NUCLEOTIDE SEQUENCE [LARGE SCALE GENOMIC DNA]</scope>
    <source>
        <strain evidence="1">B47_G16</strain>
    </source>
</reference>
<evidence type="ECO:0000313" key="1">
    <source>
        <dbReference type="EMBL" id="RLE09142.1"/>
    </source>
</evidence>
<sequence length="105" mass="12701">MRKPVPYPKTEGKLHWIVYKFYPIWQMQGRPLHSVQYQGLHPRRNNEGHNPSQRVEIFPKLGLLFLTGYSDTYIIFAKRLSFLVWSDIQRIQVKWCLFMIPFIHQ</sequence>
<comment type="caution">
    <text evidence="1">The sequence shown here is derived from an EMBL/GenBank/DDBJ whole genome shotgun (WGS) entry which is preliminary data.</text>
</comment>
<dbReference type="AlphaFoldDB" id="A0A497E3M2"/>
<dbReference type="Proteomes" id="UP000279422">
    <property type="component" value="Unassembled WGS sequence"/>
</dbReference>